<sequence length="64" mass="7125">MLVRILPFDLYEGEGNARNGITSSASPHSTPGEWTADAWTDQQEGMPMLMISDFVLLHRSVPFC</sequence>
<reference evidence="1" key="1">
    <citation type="submission" date="2010-03" db="EMBL/GenBank/DDBJ databases">
        <title>The genome sequence of Ruminococcus sp. 18P13.</title>
        <authorList>
            <consortium name="metaHIT consortium -- http://www.metahit.eu/"/>
            <person name="Pajon A."/>
            <person name="Turner K."/>
            <person name="Parkhill J."/>
            <person name="Bernalier A."/>
        </authorList>
    </citation>
    <scope>NUCLEOTIDE SEQUENCE [LARGE SCALE GENOMIC DNA]</scope>
    <source>
        <strain evidence="1">Type strain: 18P13</strain>
    </source>
</reference>
<dbReference type="AlphaFoldDB" id="D4LEC5"/>
<dbReference type="EMBL" id="FP929052">
    <property type="protein sequence ID" value="CBL17970.1"/>
    <property type="molecule type" value="Genomic_DNA"/>
</dbReference>
<dbReference type="KEGG" id="rch:RUM_19300"/>
<keyword evidence="2" id="KW-1185">Reference proteome</keyword>
<evidence type="ECO:0000313" key="1">
    <source>
        <dbReference type="EMBL" id="CBL17970.1"/>
    </source>
</evidence>
<gene>
    <name evidence="1" type="ordered locus">RUM_19300</name>
</gene>
<protein>
    <submittedName>
        <fullName evidence="1">Uncharacterized protein</fullName>
    </submittedName>
</protein>
<organism evidence="1 2">
    <name type="scientific">Ruminococcus champanellensis (strain DSM 18848 / JCM 17042 / KCTC 15320 / 18P13)</name>
    <dbReference type="NCBI Taxonomy" id="213810"/>
    <lineage>
        <taxon>Bacteria</taxon>
        <taxon>Bacillati</taxon>
        <taxon>Bacillota</taxon>
        <taxon>Clostridia</taxon>
        <taxon>Eubacteriales</taxon>
        <taxon>Oscillospiraceae</taxon>
        <taxon>Ruminococcus</taxon>
    </lineage>
</organism>
<proteinExistence type="predicted"/>
<dbReference type="Proteomes" id="UP000007054">
    <property type="component" value="Chromosome"/>
</dbReference>
<evidence type="ECO:0000313" key="2">
    <source>
        <dbReference type="Proteomes" id="UP000007054"/>
    </source>
</evidence>
<reference evidence="1" key="2">
    <citation type="submission" date="2010-03" db="EMBL/GenBank/DDBJ databases">
        <authorList>
            <person name="Pajon A."/>
        </authorList>
    </citation>
    <scope>NUCLEOTIDE SEQUENCE</scope>
    <source>
        <strain evidence="1">Type strain: 18P13</strain>
    </source>
</reference>
<dbReference type="HOGENOM" id="CLU_2865106_0_0_9"/>
<accession>D4LEC5</accession>
<name>D4LEC5_RUMC1</name>
<dbReference type="BioCyc" id="RCHA213810:RUM_RS09370-MONOMER"/>